<protein>
    <submittedName>
        <fullName evidence="2">Thiopeptide-type bacteriocin biosynthesis domain-containing protein</fullName>
    </submittedName>
</protein>
<feature type="domain" description="Thiopeptide-type bacteriocin biosynthesis" evidence="1">
    <location>
        <begin position="4"/>
        <end position="212"/>
    </location>
</feature>
<evidence type="ECO:0000313" key="2">
    <source>
        <dbReference type="EMBL" id="SDG57344.1"/>
    </source>
</evidence>
<dbReference type="Pfam" id="PF14028">
    <property type="entry name" value="Lant_dehydr_C"/>
    <property type="match status" value="1"/>
</dbReference>
<reference evidence="2 3" key="1">
    <citation type="submission" date="2016-10" db="EMBL/GenBank/DDBJ databases">
        <authorList>
            <person name="de Groot N.N."/>
        </authorList>
    </citation>
    <scope>NUCLEOTIDE SEQUENCE [LARGE SCALE GENOMIC DNA]</scope>
    <source>
        <strain evidence="2 3">ATCC BAA-466</strain>
    </source>
</reference>
<dbReference type="InterPro" id="IPR023809">
    <property type="entry name" value="Thiopep_bacteriocin_synth_dom"/>
</dbReference>
<evidence type="ECO:0000259" key="1">
    <source>
        <dbReference type="Pfam" id="PF14028"/>
    </source>
</evidence>
<evidence type="ECO:0000313" key="3">
    <source>
        <dbReference type="Proteomes" id="UP000199708"/>
    </source>
</evidence>
<dbReference type="Proteomes" id="UP000199708">
    <property type="component" value="Unassembled WGS sequence"/>
</dbReference>
<dbReference type="EMBL" id="FNCK01000018">
    <property type="protein sequence ID" value="SDG57344.1"/>
    <property type="molecule type" value="Genomic_DNA"/>
</dbReference>
<name>A0A1G7VC72_9LACT</name>
<dbReference type="NCBIfam" id="TIGR03891">
    <property type="entry name" value="thiopep_ocin"/>
    <property type="match status" value="1"/>
</dbReference>
<accession>A0A1G7VC72</accession>
<gene>
    <name evidence="2" type="ORF">SAMN05421791_1185</name>
</gene>
<dbReference type="STRING" id="120956.SAMN05421791_1185"/>
<proteinExistence type="predicted"/>
<organism evidence="2 3">
    <name type="scientific">Facklamia miroungae</name>
    <dbReference type="NCBI Taxonomy" id="120956"/>
    <lineage>
        <taxon>Bacteria</taxon>
        <taxon>Bacillati</taxon>
        <taxon>Bacillota</taxon>
        <taxon>Bacilli</taxon>
        <taxon>Lactobacillales</taxon>
        <taxon>Aerococcaceae</taxon>
        <taxon>Facklamia</taxon>
    </lineage>
</organism>
<dbReference type="AlphaFoldDB" id="A0A1G7VC72"/>
<sequence length="224" mass="27392">MNSEWFYIRYYDPKPHLRIRLKCKQNGEVLLNNLFKIQSSLIENEMIDDFKINVYYREVERYGYEFIDRFEKLFNIDSNLCMSILKYENLVDEKTLISILIKIHDKIFSSLFNRIDISDVYNTELLKIKSNKKYYYNNIEEIIPLIILDDDLNLYTLSLSNLLKKIIIEMKEKYSKKYILNVINSVIHMHFNRLFCDNIKEREFRTHIYRFLKYRKREINGNNS</sequence>
<keyword evidence="3" id="KW-1185">Reference proteome</keyword>